<proteinExistence type="predicted"/>
<evidence type="ECO:0000313" key="1">
    <source>
        <dbReference type="EMBL" id="QGQ98389.1"/>
    </source>
</evidence>
<dbReference type="InterPro" id="IPR007402">
    <property type="entry name" value="DUF455"/>
</dbReference>
<reference evidence="2" key="1">
    <citation type="submission" date="2018-11" db="EMBL/GenBank/DDBJ databases">
        <title>Complete genome sequence of Paenibacillus sp. ML311-T8.</title>
        <authorList>
            <person name="Nam Y.-D."/>
            <person name="Kang J."/>
            <person name="Chung W.-H."/>
            <person name="Park Y.S."/>
        </authorList>
    </citation>
    <scope>NUCLEOTIDE SEQUENCE [LARGE SCALE GENOMIC DNA]</scope>
    <source>
        <strain evidence="2">ML311-T8</strain>
    </source>
</reference>
<accession>A0A6B8RQV8</accession>
<dbReference type="InterPro" id="IPR009078">
    <property type="entry name" value="Ferritin-like_SF"/>
</dbReference>
<dbReference type="OrthoDB" id="1392385at2"/>
<keyword evidence="2" id="KW-1185">Reference proteome</keyword>
<dbReference type="Proteomes" id="UP000426246">
    <property type="component" value="Chromosome"/>
</dbReference>
<dbReference type="EMBL" id="CP034235">
    <property type="protein sequence ID" value="QGQ98389.1"/>
    <property type="molecule type" value="Genomic_DNA"/>
</dbReference>
<protein>
    <submittedName>
        <fullName evidence="1">DUF455 family protein</fullName>
    </submittedName>
</protein>
<dbReference type="Pfam" id="PF04305">
    <property type="entry name" value="DUF455"/>
    <property type="match status" value="1"/>
</dbReference>
<organism evidence="1 2">
    <name type="scientific">Paenibacillus psychroresistens</name>
    <dbReference type="NCBI Taxonomy" id="1778678"/>
    <lineage>
        <taxon>Bacteria</taxon>
        <taxon>Bacillati</taxon>
        <taxon>Bacillota</taxon>
        <taxon>Bacilli</taxon>
        <taxon>Bacillales</taxon>
        <taxon>Paenibacillaceae</taxon>
        <taxon>Paenibacillus</taxon>
    </lineage>
</organism>
<dbReference type="AlphaFoldDB" id="A0A6B8RQV8"/>
<dbReference type="RefSeq" id="WP_155703493.1">
    <property type="nucleotide sequence ID" value="NZ_CP034235.1"/>
</dbReference>
<name>A0A6B8RQV8_9BACL</name>
<evidence type="ECO:0000313" key="2">
    <source>
        <dbReference type="Proteomes" id="UP000426246"/>
    </source>
</evidence>
<dbReference type="KEGG" id="ppsc:EHS13_27630"/>
<sequence>MAEQIEEESFAIDIDQMELPPAVAEYGNVHLRPVDSNRRLKQLFWLEFELSRFAMGWAPCFPDWDIKGELMRLAYLHTIHMKALKERIGELAGGGINERARSPVSFREGFQSLSLAPGLAEFAFAYRALVQALLEAYRKLEFEMDPILDAPSLDIFRLIEMDSRTHLEWPERFIRFAYSEQPTLNQRYTSWTLYTNQVILTMQRHAEDKAVKWPTPLAIEAIGPVPAVAAPDVRFPLHDPKIHGEANLLRDSSSPLNDSVKQMIYINATEMTSAESMAYLYYGVQNMPMDFYIDVARHTWDEVRHSQMGVRRLKQLGFQTEHFLWAGTQALTSDNLPTIFPEFYATLTMVAEPCSFFKKRKSIDAFWKFGDALSAVQSEFDISDERMHVDFGQKWGAKLFEHMEDFETAKSVQEKVRAQRLRNVGVQETEIEQLLKNFPSLCGFTTKELVYDQY</sequence>
<dbReference type="SUPFAM" id="SSF47240">
    <property type="entry name" value="Ferritin-like"/>
    <property type="match status" value="1"/>
</dbReference>
<gene>
    <name evidence="1" type="ORF">EHS13_27630</name>
</gene>